<gene>
    <name evidence="1" type="ORF">HCBAA847_0742</name>
    <name evidence="2" type="ORF">HCCG_01078</name>
</gene>
<dbReference type="Proteomes" id="UP000006036">
    <property type="component" value="Chromosome 1"/>
</dbReference>
<keyword evidence="3" id="KW-1185">Reference proteome</keyword>
<accession>A0AAI8QGP9</accession>
<reference evidence="1 4" key="2">
    <citation type="journal article" date="2012" name="J. Bacteriol.">
        <title>Complete Genome Sequence of Helicobacter cinaedi Type Strain ATCC BAA-847.</title>
        <authorList>
            <person name="Miyoshi-Akiyama T."/>
            <person name="Takeshita N."/>
            <person name="Ohmagari N."/>
            <person name="Kirikae T."/>
        </authorList>
    </citation>
    <scope>NUCLEOTIDE SEQUENCE [LARGE SCALE GENOMIC DNA]</scope>
    <source>
        <strain evidence="1 4">ATCC BAA-847</strain>
    </source>
</reference>
<evidence type="ECO:0000313" key="3">
    <source>
        <dbReference type="Proteomes" id="UP000005755"/>
    </source>
</evidence>
<reference evidence="1" key="3">
    <citation type="submission" date="2012-07" db="EMBL/GenBank/DDBJ databases">
        <authorList>
            <person name="Akiyama T."/>
            <person name="Takeshita N."/>
            <person name="Ohmagari N."/>
            <person name="Kirikae T."/>
        </authorList>
    </citation>
    <scope>NUCLEOTIDE SEQUENCE</scope>
    <source>
        <strain evidence="1">ATCC BAA-847</strain>
    </source>
</reference>
<reference evidence="3" key="4">
    <citation type="journal article" date="2014" name="Genome Announc.">
        <title>Draft genome sequences of six enterohepatic helicobacter species isolated from humans and one from rhesus macaques.</title>
        <authorList>
            <person name="Shen Z."/>
            <person name="Sheh A."/>
            <person name="Young S.K."/>
            <person name="Abouelliel A."/>
            <person name="Ward D.V."/>
            <person name="Earl A.M."/>
            <person name="Fox J.G."/>
        </authorList>
    </citation>
    <scope>NUCLEOTIDE SEQUENCE [LARGE SCALE GENOMIC DNA]</scope>
    <source>
        <strain evidence="3">CCUG 18818</strain>
    </source>
</reference>
<evidence type="ECO:0000313" key="1">
    <source>
        <dbReference type="EMBL" id="BAM31980.1"/>
    </source>
</evidence>
<sequence length="214" mass="24733">MTQNLQELIKIYSLNSHIDFSTHLLGQSKDTLIALLSELLTTYINDKNSSTIREALSVTLAGYTHNPKKLGFNGFRQNSFGEPINCEAKPKNIYSNENKKLNGGGNFTDYTWARFYKDKQERLNMLISGFVDGKLLYLFEFPFNDIHFLKHLELQLHKKFPNGDIKGLYLRSASFSFSHCKNADIHIIYICPQLAEYEKFLEKNLFAFLRANQC</sequence>
<dbReference type="EMBL" id="DS990392">
    <property type="protein sequence ID" value="EFR46531.1"/>
    <property type="molecule type" value="Genomic_DNA"/>
</dbReference>
<dbReference type="REBASE" id="51239">
    <property type="entry name" value="HciORF741P"/>
</dbReference>
<name>A0AAI8QGP9_9HELI</name>
<evidence type="ECO:0000313" key="2">
    <source>
        <dbReference type="EMBL" id="EFR46531.1"/>
    </source>
</evidence>
<dbReference type="EMBL" id="AP012492">
    <property type="protein sequence ID" value="BAM31980.1"/>
    <property type="molecule type" value="Genomic_DNA"/>
</dbReference>
<dbReference type="Proteomes" id="UP000005755">
    <property type="component" value="Unassembled WGS sequence"/>
</dbReference>
<protein>
    <submittedName>
        <fullName evidence="1">Uncharacterized protein</fullName>
    </submittedName>
</protein>
<proteinExistence type="predicted"/>
<dbReference type="AlphaFoldDB" id="A0AAI8QGP9"/>
<dbReference type="RefSeq" id="WP_002956389.1">
    <property type="nucleotide sequence ID" value="NC_020555.1"/>
</dbReference>
<reference evidence="2" key="1">
    <citation type="submission" date="2008-08" db="EMBL/GenBank/DDBJ databases">
        <title>Annotation of Helicobacter cinaedi strain CCUG 18818.</title>
        <authorList>
            <consortium name="The Broad Institute Genome Sequencing Platform"/>
            <person name="Fox J.G."/>
            <person name="Shen Z."/>
            <person name="Charoenlap N."/>
            <person name="Schauer D.B."/>
            <person name="Ward D."/>
            <person name="Mehta T."/>
            <person name="Young S."/>
            <person name="Jaffe D."/>
            <person name="Gnerre S."/>
            <person name="Berlin A."/>
            <person name="Heiman D."/>
            <person name="Hepburn T."/>
            <person name="Shea T."/>
            <person name="Sykes S."/>
            <person name="Alvarado L."/>
            <person name="Kodira C."/>
            <person name="Borodovsky M."/>
            <person name="Lander E."/>
            <person name="Galagan J."/>
            <person name="Nusbaum C."/>
            <person name="Birren B."/>
        </authorList>
    </citation>
    <scope>NUCLEOTIDE SEQUENCE</scope>
    <source>
        <strain evidence="2">CCUG 18818</strain>
    </source>
</reference>
<organism evidence="1 4">
    <name type="scientific">Helicobacter cinaedi CCUG 18818 = ATCC BAA-847</name>
    <dbReference type="NCBI Taxonomy" id="537971"/>
    <lineage>
        <taxon>Bacteria</taxon>
        <taxon>Pseudomonadati</taxon>
        <taxon>Campylobacterota</taxon>
        <taxon>Epsilonproteobacteria</taxon>
        <taxon>Campylobacterales</taxon>
        <taxon>Helicobacteraceae</taxon>
        <taxon>Helicobacter</taxon>
    </lineage>
</organism>
<dbReference type="KEGG" id="hcb:HCBAA847_0742"/>
<evidence type="ECO:0000313" key="4">
    <source>
        <dbReference type="Proteomes" id="UP000006036"/>
    </source>
</evidence>